<evidence type="ECO:0000256" key="1">
    <source>
        <dbReference type="ARBA" id="ARBA00044755"/>
    </source>
</evidence>
<gene>
    <name evidence="2" type="ORF">COMA1_50031</name>
</gene>
<sequence length="152" mass="16501">MWDKKRESDSDNGHFTVLGKDVTFKGIVHFHSTVQLDSSIEGEIHAKGMLVIGENATIRGTIVAETIVTRGKIHGNVTATSKIQLLKPAVVLGDISAPSFSMEEGAFFKGSIDMGSHPVVDEFQQTPLVLTEAPQRLSLSRPILIESEQESS</sequence>
<keyword evidence="3" id="KW-1185">Reference proteome</keyword>
<dbReference type="PANTHER" id="PTHR35024">
    <property type="entry name" value="HYPOTHETICAL CYTOSOLIC PROTEIN"/>
    <property type="match status" value="1"/>
</dbReference>
<dbReference type="PANTHER" id="PTHR35024:SF4">
    <property type="entry name" value="POLYMER-FORMING CYTOSKELETAL PROTEIN"/>
    <property type="match status" value="1"/>
</dbReference>
<comment type="similarity">
    <text evidence="1">Belongs to the bactofilin family.</text>
</comment>
<dbReference type="InterPro" id="IPR007607">
    <property type="entry name" value="BacA/B"/>
</dbReference>
<dbReference type="Proteomes" id="UP000199032">
    <property type="component" value="Unassembled WGS sequence"/>
</dbReference>
<evidence type="ECO:0000313" key="3">
    <source>
        <dbReference type="Proteomes" id="UP000199032"/>
    </source>
</evidence>
<accession>A0A0S4LMW7</accession>
<organism evidence="2 3">
    <name type="scientific">Candidatus Nitrospira nitrosa</name>
    <dbReference type="NCBI Taxonomy" id="1742972"/>
    <lineage>
        <taxon>Bacteria</taxon>
        <taxon>Pseudomonadati</taxon>
        <taxon>Nitrospirota</taxon>
        <taxon>Nitrospiria</taxon>
        <taxon>Nitrospirales</taxon>
        <taxon>Nitrospiraceae</taxon>
        <taxon>Nitrospira</taxon>
    </lineage>
</organism>
<name>A0A0S4LMW7_9BACT</name>
<proteinExistence type="inferred from homology"/>
<dbReference type="AlphaFoldDB" id="A0A0S4LMW7"/>
<protein>
    <recommendedName>
        <fullName evidence="4">Cell shape determination protein CcmA</fullName>
    </recommendedName>
</protein>
<dbReference type="EMBL" id="CZQA01000011">
    <property type="protein sequence ID" value="CUS38297.1"/>
    <property type="molecule type" value="Genomic_DNA"/>
</dbReference>
<dbReference type="RefSeq" id="WP_090750727.1">
    <property type="nucleotide sequence ID" value="NZ_CZQA01000011.1"/>
</dbReference>
<dbReference type="OrthoDB" id="9802488at2"/>
<evidence type="ECO:0008006" key="4">
    <source>
        <dbReference type="Google" id="ProtNLM"/>
    </source>
</evidence>
<dbReference type="Pfam" id="PF04519">
    <property type="entry name" value="Bactofilin"/>
    <property type="match status" value="1"/>
</dbReference>
<reference evidence="2 3" key="1">
    <citation type="submission" date="2015-10" db="EMBL/GenBank/DDBJ databases">
        <authorList>
            <person name="Gilbert D.G."/>
        </authorList>
    </citation>
    <scope>NUCLEOTIDE SEQUENCE [LARGE SCALE GENOMIC DNA]</scope>
    <source>
        <strain evidence="2">COMA1</strain>
    </source>
</reference>
<evidence type="ECO:0000313" key="2">
    <source>
        <dbReference type="EMBL" id="CUS38297.1"/>
    </source>
</evidence>
<dbReference type="STRING" id="1742972.COMA1_50031"/>